<gene>
    <name evidence="2" type="ORF">BU953_08535</name>
</gene>
<keyword evidence="1" id="KW-0472">Membrane</keyword>
<feature type="transmembrane region" description="Helical" evidence="1">
    <location>
        <begin position="82"/>
        <end position="101"/>
    </location>
</feature>
<keyword evidence="1" id="KW-1133">Transmembrane helix</keyword>
<proteinExistence type="predicted"/>
<dbReference type="RefSeq" id="WP_025443370.1">
    <property type="nucleotide sequence ID" value="NZ_BTEL01000014.1"/>
</dbReference>
<feature type="transmembrane region" description="Helical" evidence="1">
    <location>
        <begin position="48"/>
        <end position="70"/>
    </location>
</feature>
<dbReference type="EMBL" id="AABUYW010000021">
    <property type="protein sequence ID" value="EAJ1077642.1"/>
    <property type="molecule type" value="Genomic_DNA"/>
</dbReference>
<name>A0A381CEH4_CAMCO</name>
<evidence type="ECO:0000256" key="1">
    <source>
        <dbReference type="SAM" id="Phobius"/>
    </source>
</evidence>
<dbReference type="Proteomes" id="UP000557830">
    <property type="component" value="Unassembled WGS sequence"/>
</dbReference>
<accession>A0A381CEH4</accession>
<keyword evidence="1" id="KW-0812">Transmembrane</keyword>
<evidence type="ECO:0000313" key="3">
    <source>
        <dbReference type="Proteomes" id="UP000557830"/>
    </source>
</evidence>
<evidence type="ECO:0000313" key="2">
    <source>
        <dbReference type="EMBL" id="EAJ1077642.1"/>
    </source>
</evidence>
<protein>
    <recommendedName>
        <fullName evidence="4">TrbC/VirB2 family protein</fullName>
    </recommendedName>
</protein>
<evidence type="ECO:0008006" key="4">
    <source>
        <dbReference type="Google" id="ProtNLM"/>
    </source>
</evidence>
<reference evidence="2 3" key="1">
    <citation type="submission" date="2018-05" db="EMBL/GenBank/DDBJ databases">
        <authorList>
            <consortium name="NARMS: The National Antimicrobial Resistance Monitoring System"/>
        </authorList>
    </citation>
    <scope>NUCLEOTIDE SEQUENCE [LARGE SCALE GENOMIC DNA]</scope>
    <source>
        <strain evidence="2 3">FSIS1609200</strain>
    </source>
</reference>
<comment type="caution">
    <text evidence="2">The sequence shown here is derived from an EMBL/GenBank/DDBJ whole genome shotgun (WGS) entry which is preliminary data.</text>
</comment>
<dbReference type="AlphaFoldDB" id="A0A381CEH4"/>
<dbReference type="OrthoDB" id="5356193at2"/>
<organism evidence="2 3">
    <name type="scientific">Campylobacter coli</name>
    <dbReference type="NCBI Taxonomy" id="195"/>
    <lineage>
        <taxon>Bacteria</taxon>
        <taxon>Pseudomonadati</taxon>
        <taxon>Campylobacterota</taxon>
        <taxon>Epsilonproteobacteria</taxon>
        <taxon>Campylobacterales</taxon>
        <taxon>Campylobacteraceae</taxon>
        <taxon>Campylobacter</taxon>
    </lineage>
</organism>
<sequence length="102" mass="10844">MKNIFQKILTLILISPMFLFGADGGNIASKLANSVNQQVTDVGSSLSSIVNTIAIVMGVIWIVIMLLMAFFNMEGIKNHAKLLFGALVIIGVVYGLSAAGMN</sequence>